<dbReference type="CDD" id="cd02440">
    <property type="entry name" value="AdoMet_MTases"/>
    <property type="match status" value="1"/>
</dbReference>
<dbReference type="Gene3D" id="3.40.50.150">
    <property type="entry name" value="Vaccinia Virus protein VP39"/>
    <property type="match status" value="1"/>
</dbReference>
<dbReference type="GO" id="GO:0008168">
    <property type="term" value="F:methyltransferase activity"/>
    <property type="evidence" value="ECO:0007669"/>
    <property type="project" value="UniProtKB-KW"/>
</dbReference>
<dbReference type="Proteomes" id="UP000054639">
    <property type="component" value="Unassembled WGS sequence"/>
</dbReference>
<dbReference type="InterPro" id="IPR041698">
    <property type="entry name" value="Methyltransf_25"/>
</dbReference>
<evidence type="ECO:0000313" key="4">
    <source>
        <dbReference type="Proteomes" id="UP000054639"/>
    </source>
</evidence>
<reference evidence="2 4" key="1">
    <citation type="submission" date="2015-11" db="EMBL/GenBank/DDBJ databases">
        <title>Genomic analysis of 38 Legionella species identifies large and diverse effector repertoires.</title>
        <authorList>
            <person name="Burstein D."/>
            <person name="Amaro F."/>
            <person name="Zusman T."/>
            <person name="Lifshitz Z."/>
            <person name="Cohen O."/>
            <person name="Gilbert J.A."/>
            <person name="Pupko T."/>
            <person name="Shuman H.A."/>
            <person name="Segal G."/>
        </authorList>
    </citation>
    <scope>NUCLEOTIDE SEQUENCE [LARGE SCALE GENOMIC DNA]</scope>
    <source>
        <strain evidence="2 4">ATCC 49507</strain>
    </source>
</reference>
<dbReference type="Pfam" id="PF13649">
    <property type="entry name" value="Methyltransf_25"/>
    <property type="match status" value="1"/>
</dbReference>
<evidence type="ECO:0000313" key="5">
    <source>
        <dbReference type="Proteomes" id="UP000254230"/>
    </source>
</evidence>
<dbReference type="InterPro" id="IPR029063">
    <property type="entry name" value="SAM-dependent_MTases_sf"/>
</dbReference>
<proteinExistence type="predicted"/>
<accession>A0A378L3B3</accession>
<evidence type="ECO:0000313" key="2">
    <source>
        <dbReference type="EMBL" id="KTD47615.1"/>
    </source>
</evidence>
<keyword evidence="3" id="KW-0489">Methyltransferase</keyword>
<feature type="domain" description="Methyltransferase" evidence="1">
    <location>
        <begin position="43"/>
        <end position="134"/>
    </location>
</feature>
<dbReference type="Proteomes" id="UP000254230">
    <property type="component" value="Unassembled WGS sequence"/>
</dbReference>
<reference evidence="3 5" key="2">
    <citation type="submission" date="2018-06" db="EMBL/GenBank/DDBJ databases">
        <authorList>
            <consortium name="Pathogen Informatics"/>
            <person name="Doyle S."/>
        </authorList>
    </citation>
    <scope>NUCLEOTIDE SEQUENCE [LARGE SCALE GENOMIC DNA]</scope>
    <source>
        <strain evidence="3 5">NCTC12376</strain>
    </source>
</reference>
<keyword evidence="4" id="KW-1185">Reference proteome</keyword>
<dbReference type="RefSeq" id="WP_238585563.1">
    <property type="nucleotide sequence ID" value="NZ_CAAAIL010000001.1"/>
</dbReference>
<protein>
    <submittedName>
        <fullName evidence="2 3">Methyltransferase</fullName>
    </submittedName>
</protein>
<dbReference type="SUPFAM" id="SSF53335">
    <property type="entry name" value="S-adenosyl-L-methionine-dependent methyltransferases"/>
    <property type="match status" value="1"/>
</dbReference>
<gene>
    <name evidence="2" type="ORF">Lqua_2008</name>
    <name evidence="3" type="ORF">NCTC12376_02451</name>
</gene>
<dbReference type="STRING" id="45072.Lqua_2008"/>
<sequence>MSANYENFQHYITEGWSKNPKEIFKFLDFHLAQEQRSSTSSLLDVGCATGEFLYYLSGRYPEYRYTGIDVFDDLIIQCKNLQPEKEFIKASILDMPEQLNGQFDVITVVGVMSIFDESELSLFFNNLFKACRPGASIYILSPFNEFGVDCEIKHRKRIQGVKGNWEKGWNVFSKETIAELIENKCDHWSFHPFRIGFDLKPKEDPVRTWTINTENNVRQLTNGLKLLVDHYLLKISL</sequence>
<dbReference type="AlphaFoldDB" id="A0A378L3B3"/>
<organism evidence="3 5">
    <name type="scientific">Legionella quateirensis</name>
    <dbReference type="NCBI Taxonomy" id="45072"/>
    <lineage>
        <taxon>Bacteria</taxon>
        <taxon>Pseudomonadati</taxon>
        <taxon>Pseudomonadota</taxon>
        <taxon>Gammaproteobacteria</taxon>
        <taxon>Legionellales</taxon>
        <taxon>Legionellaceae</taxon>
        <taxon>Legionella</taxon>
    </lineage>
</organism>
<keyword evidence="3" id="KW-0808">Transferase</keyword>
<name>A0A378L3B3_9GAMM</name>
<dbReference type="GO" id="GO:0032259">
    <property type="term" value="P:methylation"/>
    <property type="evidence" value="ECO:0007669"/>
    <property type="project" value="UniProtKB-KW"/>
</dbReference>
<dbReference type="EMBL" id="UGOW01000001">
    <property type="protein sequence ID" value="STY18630.1"/>
    <property type="molecule type" value="Genomic_DNA"/>
</dbReference>
<evidence type="ECO:0000259" key="1">
    <source>
        <dbReference type="Pfam" id="PF13649"/>
    </source>
</evidence>
<dbReference type="EMBL" id="LNYR01000031">
    <property type="protein sequence ID" value="KTD47615.1"/>
    <property type="molecule type" value="Genomic_DNA"/>
</dbReference>
<evidence type="ECO:0000313" key="3">
    <source>
        <dbReference type="EMBL" id="STY18630.1"/>
    </source>
</evidence>